<dbReference type="Pfam" id="PF00646">
    <property type="entry name" value="F-box"/>
    <property type="match status" value="1"/>
</dbReference>
<dbReference type="InterPro" id="IPR053781">
    <property type="entry name" value="F-box_AtFBL13-like"/>
</dbReference>
<dbReference type="InterPro" id="IPR032675">
    <property type="entry name" value="LRR_dom_sf"/>
</dbReference>
<organism evidence="2 3">
    <name type="scientific">Carex littledalei</name>
    <dbReference type="NCBI Taxonomy" id="544730"/>
    <lineage>
        <taxon>Eukaryota</taxon>
        <taxon>Viridiplantae</taxon>
        <taxon>Streptophyta</taxon>
        <taxon>Embryophyta</taxon>
        <taxon>Tracheophyta</taxon>
        <taxon>Spermatophyta</taxon>
        <taxon>Magnoliopsida</taxon>
        <taxon>Liliopsida</taxon>
        <taxon>Poales</taxon>
        <taxon>Cyperaceae</taxon>
        <taxon>Cyperoideae</taxon>
        <taxon>Cariceae</taxon>
        <taxon>Carex</taxon>
        <taxon>Carex subgen. Euthyceras</taxon>
    </lineage>
</organism>
<dbReference type="PROSITE" id="PS50181">
    <property type="entry name" value="FBOX"/>
    <property type="match status" value="1"/>
</dbReference>
<dbReference type="Pfam" id="PF24758">
    <property type="entry name" value="LRR_At5g56370"/>
    <property type="match status" value="1"/>
</dbReference>
<feature type="domain" description="F-box" evidence="1">
    <location>
        <begin position="22"/>
        <end position="82"/>
    </location>
</feature>
<dbReference type="PANTHER" id="PTHR31639">
    <property type="entry name" value="F-BOX PROTEIN-LIKE"/>
    <property type="match status" value="1"/>
</dbReference>
<gene>
    <name evidence="2" type="ORF">FCM35_KLT19495</name>
</gene>
<name>A0A833R8B8_9POAL</name>
<accession>A0A833R8B8</accession>
<dbReference type="OrthoDB" id="1163429at2759"/>
<dbReference type="Gene3D" id="1.20.1280.50">
    <property type="match status" value="1"/>
</dbReference>
<comment type="caution">
    <text evidence="2">The sequence shown here is derived from an EMBL/GenBank/DDBJ whole genome shotgun (WGS) entry which is preliminary data.</text>
</comment>
<sequence>MDISRPRKRKTQKETAACDESQDFISNLPEEVKVKILSYLSTRDAVQTCILSSKWRYTWTLIPEITIKQADFEVPKASWRITRSRLVKFVDVFLYLHNGPIFKFQLDTDCNKANFDNWILHLSRRNELCKFSLNIRSMNSMNLYNLPTSLFSCRGLRILQLHNCRIKLPRGFLGFKLMRVLELQRFSISGDDLEKFVSSCPILNELVLKTGRFLVNNPNICAPKLKKLIIHGRFTGLMLKTPCLVKACLDLEDVPVGMNGRANLVEALGALPEYLAAGSLPDRLPVTLNKLRILALDVNLASHEEASVTRLLLLNAPNLQELNLTNSTGDPTLTGTGLWQICSDHLFMSLRVVDLHEFFISAPEIAFLQFILGSAPLLEQLTIVREKDTAAKEKEAVVEILEQIPKVSVNLKILFEGTISF</sequence>
<dbReference type="Gene3D" id="3.80.10.10">
    <property type="entry name" value="Ribonuclease Inhibitor"/>
    <property type="match status" value="1"/>
</dbReference>
<dbReference type="InterPro" id="IPR055411">
    <property type="entry name" value="LRR_FXL15/At3g58940/PEG3-like"/>
</dbReference>
<dbReference type="Proteomes" id="UP000623129">
    <property type="component" value="Unassembled WGS sequence"/>
</dbReference>
<protein>
    <submittedName>
        <fullName evidence="2">F-box/FBD/LRR-repeat protein</fullName>
    </submittedName>
</protein>
<dbReference type="PANTHER" id="PTHR31639:SF285">
    <property type="entry name" value="OS01G0730200 PROTEIN"/>
    <property type="match status" value="1"/>
</dbReference>
<keyword evidence="3" id="KW-1185">Reference proteome</keyword>
<evidence type="ECO:0000313" key="2">
    <source>
        <dbReference type="EMBL" id="KAF3336909.1"/>
    </source>
</evidence>
<dbReference type="SUPFAM" id="SSF81383">
    <property type="entry name" value="F-box domain"/>
    <property type="match status" value="1"/>
</dbReference>
<dbReference type="SUPFAM" id="SSF52047">
    <property type="entry name" value="RNI-like"/>
    <property type="match status" value="1"/>
</dbReference>
<dbReference type="AlphaFoldDB" id="A0A833R8B8"/>
<dbReference type="EMBL" id="SWLB01000007">
    <property type="protein sequence ID" value="KAF3336909.1"/>
    <property type="molecule type" value="Genomic_DNA"/>
</dbReference>
<evidence type="ECO:0000313" key="3">
    <source>
        <dbReference type="Proteomes" id="UP000623129"/>
    </source>
</evidence>
<proteinExistence type="predicted"/>
<dbReference type="InterPro" id="IPR036047">
    <property type="entry name" value="F-box-like_dom_sf"/>
</dbReference>
<evidence type="ECO:0000259" key="1">
    <source>
        <dbReference type="PROSITE" id="PS50181"/>
    </source>
</evidence>
<dbReference type="InterPro" id="IPR001810">
    <property type="entry name" value="F-box_dom"/>
</dbReference>
<dbReference type="CDD" id="cd22160">
    <property type="entry name" value="F-box_AtFBL13-like"/>
    <property type="match status" value="1"/>
</dbReference>
<reference evidence="2" key="1">
    <citation type="submission" date="2020-01" db="EMBL/GenBank/DDBJ databases">
        <title>Genome sequence of Kobresia littledalei, the first chromosome-level genome in the family Cyperaceae.</title>
        <authorList>
            <person name="Qu G."/>
        </authorList>
    </citation>
    <scope>NUCLEOTIDE SEQUENCE</scope>
    <source>
        <strain evidence="2">C.B.Clarke</strain>
        <tissue evidence="2">Leaf</tissue>
    </source>
</reference>